<proteinExistence type="predicted"/>
<organism evidence="2 3">
    <name type="scientific">Clostridium algidicarnis DSM 15099</name>
    <dbReference type="NCBI Taxonomy" id="1121295"/>
    <lineage>
        <taxon>Bacteria</taxon>
        <taxon>Bacillati</taxon>
        <taxon>Bacillota</taxon>
        <taxon>Clostridia</taxon>
        <taxon>Eubacteriales</taxon>
        <taxon>Clostridiaceae</taxon>
        <taxon>Clostridium</taxon>
    </lineage>
</organism>
<feature type="transmembrane region" description="Helical" evidence="1">
    <location>
        <begin position="60"/>
        <end position="77"/>
    </location>
</feature>
<feature type="transmembrane region" description="Helical" evidence="1">
    <location>
        <begin position="113"/>
        <end position="130"/>
    </location>
</feature>
<sequence>MRAYISFFKMKLMHGLQYRAAAYAGVATQLAWGFMYIMLYQTFYGSNPKAAPMEFSSLSSYIWLQQAFLALFMTWFLDNEIFDLITKGDVSYELCRPLDIYNMWFVKSCSGRLSKAILRSVPILIIAFLLPDPYKFSLPSSFISAILFMISMILAFIVVVSYTMFVYIFTFYTISPMGVRLTLVMTADFLSGGLVPLPFLPDYITKYIYLSPFAAMQNVPFRIYSGNISLGESVFAMSLQLFWAVTLVVFGKVVMDKTLKRVVVQGG</sequence>
<feature type="transmembrane region" description="Helical" evidence="1">
    <location>
        <begin position="142"/>
        <end position="169"/>
    </location>
</feature>
<feature type="transmembrane region" description="Helical" evidence="1">
    <location>
        <begin position="20"/>
        <end position="40"/>
    </location>
</feature>
<feature type="transmembrane region" description="Helical" evidence="1">
    <location>
        <begin position="181"/>
        <end position="200"/>
    </location>
</feature>
<dbReference type="PANTHER" id="PTHR36832">
    <property type="entry name" value="SLR1174 PROTEIN-RELATED"/>
    <property type="match status" value="1"/>
</dbReference>
<keyword evidence="1" id="KW-1133">Transmembrane helix</keyword>
<evidence type="ECO:0000256" key="1">
    <source>
        <dbReference type="SAM" id="Phobius"/>
    </source>
</evidence>
<keyword evidence="1" id="KW-0472">Membrane</keyword>
<keyword evidence="1" id="KW-0812">Transmembrane</keyword>
<dbReference type="RefSeq" id="WP_104410083.1">
    <property type="nucleotide sequence ID" value="NZ_PTIS01000010.1"/>
</dbReference>
<name>A0A2S6FX07_9CLOT</name>
<dbReference type="AlphaFoldDB" id="A0A2S6FX07"/>
<dbReference type="Proteomes" id="UP000239863">
    <property type="component" value="Unassembled WGS sequence"/>
</dbReference>
<gene>
    <name evidence="2" type="ORF">BD821_11095</name>
</gene>
<reference evidence="2 3" key="1">
    <citation type="submission" date="2018-02" db="EMBL/GenBank/DDBJ databases">
        <title>Genomic Encyclopedia of Archaeal and Bacterial Type Strains, Phase II (KMG-II): from individual species to whole genera.</title>
        <authorList>
            <person name="Goeker M."/>
        </authorList>
    </citation>
    <scope>NUCLEOTIDE SEQUENCE [LARGE SCALE GENOMIC DNA]</scope>
    <source>
        <strain evidence="2 3">DSM 15099</strain>
    </source>
</reference>
<comment type="caution">
    <text evidence="2">The sequence shown here is derived from an EMBL/GenBank/DDBJ whole genome shotgun (WGS) entry which is preliminary data.</text>
</comment>
<dbReference type="OrthoDB" id="8582979at2"/>
<evidence type="ECO:0000313" key="2">
    <source>
        <dbReference type="EMBL" id="PPK48129.1"/>
    </source>
</evidence>
<feature type="transmembrane region" description="Helical" evidence="1">
    <location>
        <begin position="234"/>
        <end position="255"/>
    </location>
</feature>
<dbReference type="EMBL" id="PTIS01000010">
    <property type="protein sequence ID" value="PPK48129.1"/>
    <property type="molecule type" value="Genomic_DNA"/>
</dbReference>
<protein>
    <submittedName>
        <fullName evidence="2">ABC-2 type transport system permease protein</fullName>
    </submittedName>
</protein>
<evidence type="ECO:0000313" key="3">
    <source>
        <dbReference type="Proteomes" id="UP000239863"/>
    </source>
</evidence>
<accession>A0A2S6FX07</accession>
<dbReference type="PANTHER" id="PTHR36832:SF1">
    <property type="entry name" value="SLR1174 PROTEIN"/>
    <property type="match status" value="1"/>
</dbReference>